<accession>A0A4Q9PNX8</accession>
<feature type="compositionally biased region" description="Polar residues" evidence="1">
    <location>
        <begin position="364"/>
        <end position="376"/>
    </location>
</feature>
<feature type="compositionally biased region" description="Low complexity" evidence="1">
    <location>
        <begin position="167"/>
        <end position="180"/>
    </location>
</feature>
<dbReference type="AlphaFoldDB" id="A0A4Q9PNX8"/>
<keyword evidence="4" id="KW-1185">Reference proteome</keyword>
<feature type="transmembrane region" description="Helical" evidence="2">
    <location>
        <begin position="202"/>
        <end position="225"/>
    </location>
</feature>
<protein>
    <submittedName>
        <fullName evidence="3">Uncharacterized protein</fullName>
    </submittedName>
</protein>
<feature type="compositionally biased region" description="Low complexity" evidence="1">
    <location>
        <begin position="290"/>
        <end position="304"/>
    </location>
</feature>
<evidence type="ECO:0000313" key="4">
    <source>
        <dbReference type="Proteomes" id="UP000292082"/>
    </source>
</evidence>
<sequence length="393" mass="41334">MIGESPCVTYQRLRQICNQDYQVPNFKSSVPGDVCADQISDCCCNTIAYQLSMLCMNCQWDTQPGTQIGYDAPVGTYTIYQNKCGSGTNNSLSTNIQLAVCNENIRLANFLYQAWDTGDCIYSRERAGLEAAQYNNNIFTHCPNQIITVSTPTSTSNPMSGGPVAEPTTTTTNATSNAPSGDAAPSAGDNERHSNNNSHANVGAIVGGVVGAVGAVAIIGGLIVFCRRRKHRHGSWDRESPTAQRHYSYGYQDSLPIGSRAALASSMSVGEPIGGGFGEQAPSANGSVAPGLLSSRSVVSSRPGWTGGDRSVNARTALSREGSSRHVPVSPALEGFRGNPDRSPPAYGSWQSAMADSNPPNPPISSTLGSNVNAPLSTVGPEPPSIVQSLVEK</sequence>
<keyword evidence="2" id="KW-0472">Membrane</keyword>
<reference evidence="3 4" key="1">
    <citation type="submission" date="2019-01" db="EMBL/GenBank/DDBJ databases">
        <title>Draft genome sequences of three monokaryotic isolates of the white-rot basidiomycete fungus Dichomitus squalens.</title>
        <authorList>
            <consortium name="DOE Joint Genome Institute"/>
            <person name="Lopez S.C."/>
            <person name="Andreopoulos B."/>
            <person name="Pangilinan J."/>
            <person name="Lipzen A."/>
            <person name="Riley R."/>
            <person name="Ahrendt S."/>
            <person name="Ng V."/>
            <person name="Barry K."/>
            <person name="Daum C."/>
            <person name="Grigoriev I.V."/>
            <person name="Hilden K.S."/>
            <person name="Makela M.R."/>
            <person name="de Vries R.P."/>
        </authorList>
    </citation>
    <scope>NUCLEOTIDE SEQUENCE [LARGE SCALE GENOMIC DNA]</scope>
    <source>
        <strain evidence="3 4">CBS 464.89</strain>
    </source>
</reference>
<gene>
    <name evidence="3" type="ORF">BD310DRAFT_824744</name>
</gene>
<evidence type="ECO:0000256" key="2">
    <source>
        <dbReference type="SAM" id="Phobius"/>
    </source>
</evidence>
<feature type="region of interest" description="Disordered" evidence="1">
    <location>
        <begin position="150"/>
        <end position="198"/>
    </location>
</feature>
<feature type="region of interest" description="Disordered" evidence="1">
    <location>
        <begin position="287"/>
        <end position="393"/>
    </location>
</feature>
<dbReference type="Proteomes" id="UP000292082">
    <property type="component" value="Unassembled WGS sequence"/>
</dbReference>
<evidence type="ECO:0000313" key="3">
    <source>
        <dbReference type="EMBL" id="TBU56022.1"/>
    </source>
</evidence>
<name>A0A4Q9PNX8_9APHY</name>
<keyword evidence="2" id="KW-1133">Transmembrane helix</keyword>
<dbReference type="EMBL" id="ML145159">
    <property type="protein sequence ID" value="TBU56022.1"/>
    <property type="molecule type" value="Genomic_DNA"/>
</dbReference>
<proteinExistence type="predicted"/>
<evidence type="ECO:0000256" key="1">
    <source>
        <dbReference type="SAM" id="MobiDB-lite"/>
    </source>
</evidence>
<feature type="compositionally biased region" description="Polar residues" evidence="1">
    <location>
        <begin position="150"/>
        <end position="159"/>
    </location>
</feature>
<keyword evidence="2" id="KW-0812">Transmembrane</keyword>
<organism evidence="3 4">
    <name type="scientific">Dichomitus squalens</name>
    <dbReference type="NCBI Taxonomy" id="114155"/>
    <lineage>
        <taxon>Eukaryota</taxon>
        <taxon>Fungi</taxon>
        <taxon>Dikarya</taxon>
        <taxon>Basidiomycota</taxon>
        <taxon>Agaricomycotina</taxon>
        <taxon>Agaricomycetes</taxon>
        <taxon>Polyporales</taxon>
        <taxon>Polyporaceae</taxon>
        <taxon>Dichomitus</taxon>
    </lineage>
</organism>